<sequence length="70" mass="7850">MRCQVNTNADIEVKSLLWCGQVWSFSRNDCLVVKNLEVLHNGWSPGLSKRRADEKSSPSPLVWSSLVCSS</sequence>
<keyword evidence="3" id="KW-1185">Reference proteome</keyword>
<dbReference type="InParanoid" id="A0A163LNM2"/>
<reference evidence="2" key="1">
    <citation type="submission" date="2016-04" db="EMBL/GenBank/DDBJ databases">
        <authorList>
            <person name="Evans L.H."/>
            <person name="Alamgir A."/>
            <person name="Owens N."/>
            <person name="Weber N.D."/>
            <person name="Virtaneva K."/>
            <person name="Barbian K."/>
            <person name="Babar A."/>
            <person name="Rosenke K."/>
        </authorList>
    </citation>
    <scope>NUCLEOTIDE SEQUENCE [LARGE SCALE GENOMIC DNA]</scope>
    <source>
        <strain evidence="2">CBS 101.48</strain>
    </source>
</reference>
<feature type="region of interest" description="Disordered" evidence="1">
    <location>
        <begin position="42"/>
        <end position="70"/>
    </location>
</feature>
<protein>
    <submittedName>
        <fullName evidence="2">Uncharacterized protein</fullName>
    </submittedName>
</protein>
<proteinExistence type="predicted"/>
<gene>
    <name evidence="2" type="primary">ABSGL_00150.1 scaffold 349</name>
</gene>
<dbReference type="EMBL" id="LT550042">
    <property type="protein sequence ID" value="SAL94858.1"/>
    <property type="molecule type" value="Genomic_DNA"/>
</dbReference>
<dbReference type="AlphaFoldDB" id="A0A163LNM2"/>
<dbReference type="Proteomes" id="UP000078561">
    <property type="component" value="Unassembled WGS sequence"/>
</dbReference>
<evidence type="ECO:0000313" key="2">
    <source>
        <dbReference type="EMBL" id="SAL94858.1"/>
    </source>
</evidence>
<evidence type="ECO:0000256" key="1">
    <source>
        <dbReference type="SAM" id="MobiDB-lite"/>
    </source>
</evidence>
<feature type="compositionally biased region" description="Low complexity" evidence="1">
    <location>
        <begin position="57"/>
        <end position="70"/>
    </location>
</feature>
<evidence type="ECO:0000313" key="3">
    <source>
        <dbReference type="Proteomes" id="UP000078561"/>
    </source>
</evidence>
<accession>A0A163LNM2</accession>
<organism evidence="2">
    <name type="scientific">Absidia glauca</name>
    <name type="common">Pin mould</name>
    <dbReference type="NCBI Taxonomy" id="4829"/>
    <lineage>
        <taxon>Eukaryota</taxon>
        <taxon>Fungi</taxon>
        <taxon>Fungi incertae sedis</taxon>
        <taxon>Mucoromycota</taxon>
        <taxon>Mucoromycotina</taxon>
        <taxon>Mucoromycetes</taxon>
        <taxon>Mucorales</taxon>
        <taxon>Cunninghamellaceae</taxon>
        <taxon>Absidia</taxon>
    </lineage>
</organism>
<name>A0A163LNM2_ABSGL</name>